<gene>
    <name evidence="2" type="ORF">FHS38_005936</name>
</gene>
<protein>
    <submittedName>
        <fullName evidence="2">Uncharacterized protein</fullName>
    </submittedName>
</protein>
<accession>A0A7W7LGM4</accession>
<evidence type="ECO:0000313" key="2">
    <source>
        <dbReference type="EMBL" id="MBB4889860.1"/>
    </source>
</evidence>
<keyword evidence="3" id="KW-1185">Reference proteome</keyword>
<dbReference type="AlphaFoldDB" id="A0A7W7LGM4"/>
<name>A0A7W7LGM4_STRNE</name>
<proteinExistence type="predicted"/>
<feature type="region of interest" description="Disordered" evidence="1">
    <location>
        <begin position="137"/>
        <end position="163"/>
    </location>
</feature>
<comment type="caution">
    <text evidence="2">The sequence shown here is derived from an EMBL/GenBank/DDBJ whole genome shotgun (WGS) entry which is preliminary data.</text>
</comment>
<dbReference type="RefSeq" id="WP_184738609.1">
    <property type="nucleotide sequence ID" value="NZ_BMRW01000013.1"/>
</dbReference>
<sequence>MRTTDEQRQLAEDRVRAAMDRLLRGEIPPGGRCDLKTLAAQAGVNRTGFYGKEGHPGPFQHLAEEFTRRRDLLQQAGTIPDPREAQILRLKEDASGLRRRLAERDTEVEELTRFRQRAVSQLAALHLEIERLRRQLSEGSHQQVTNLPRPRRDHHQQSRLISE</sequence>
<evidence type="ECO:0000313" key="3">
    <source>
        <dbReference type="Proteomes" id="UP000556436"/>
    </source>
</evidence>
<feature type="compositionally biased region" description="Polar residues" evidence="1">
    <location>
        <begin position="137"/>
        <end position="146"/>
    </location>
</feature>
<dbReference type="Proteomes" id="UP000556436">
    <property type="component" value="Unassembled WGS sequence"/>
</dbReference>
<organism evidence="2 3">
    <name type="scientific">Streptomyces netropsis</name>
    <name type="common">Streptoverticillium netropsis</name>
    <dbReference type="NCBI Taxonomy" id="55404"/>
    <lineage>
        <taxon>Bacteria</taxon>
        <taxon>Bacillati</taxon>
        <taxon>Actinomycetota</taxon>
        <taxon>Actinomycetes</taxon>
        <taxon>Kitasatosporales</taxon>
        <taxon>Streptomycetaceae</taxon>
        <taxon>Streptomyces</taxon>
    </lineage>
</organism>
<evidence type="ECO:0000256" key="1">
    <source>
        <dbReference type="SAM" id="MobiDB-lite"/>
    </source>
</evidence>
<dbReference type="EMBL" id="JACHJG010000015">
    <property type="protein sequence ID" value="MBB4889860.1"/>
    <property type="molecule type" value="Genomic_DNA"/>
</dbReference>
<reference evidence="2 3" key="1">
    <citation type="submission" date="2020-08" db="EMBL/GenBank/DDBJ databases">
        <title>Genomic Encyclopedia of Type Strains, Phase III (KMG-III): the genomes of soil and plant-associated and newly described type strains.</title>
        <authorList>
            <person name="Whitman W."/>
        </authorList>
    </citation>
    <scope>NUCLEOTIDE SEQUENCE [LARGE SCALE GENOMIC DNA]</scope>
    <source>
        <strain evidence="2 3">CECT 3265</strain>
    </source>
</reference>